<evidence type="ECO:0000313" key="2">
    <source>
        <dbReference type="EMBL" id="UQC89440.1"/>
    </source>
</evidence>
<dbReference type="AlphaFoldDB" id="A0A9Q8T5Z5"/>
<feature type="region of interest" description="Disordered" evidence="1">
    <location>
        <begin position="1"/>
        <end position="67"/>
    </location>
</feature>
<protein>
    <submittedName>
        <fullName evidence="2">Uncharacterized protein</fullName>
    </submittedName>
</protein>
<dbReference type="GeneID" id="73348905"/>
<evidence type="ECO:0000313" key="3">
    <source>
        <dbReference type="Proteomes" id="UP000830671"/>
    </source>
</evidence>
<evidence type="ECO:0000256" key="1">
    <source>
        <dbReference type="SAM" id="MobiDB-lite"/>
    </source>
</evidence>
<dbReference type="RefSeq" id="XP_049151041.1">
    <property type="nucleotide sequence ID" value="XM_049293895.1"/>
</dbReference>
<name>A0A9Q8T5Z5_9PEZI</name>
<reference evidence="2" key="1">
    <citation type="journal article" date="2021" name="Mol. Plant Microbe Interact.">
        <title>Complete Genome Sequence of the Plant-Pathogenic Fungus Colletotrichum lupini.</title>
        <authorList>
            <person name="Baroncelli R."/>
            <person name="Pensec F."/>
            <person name="Da Lio D."/>
            <person name="Boufleur T."/>
            <person name="Vicente I."/>
            <person name="Sarrocco S."/>
            <person name="Picot A."/>
            <person name="Baraldi E."/>
            <person name="Sukno S."/>
            <person name="Thon M."/>
            <person name="Le Floch G."/>
        </authorList>
    </citation>
    <scope>NUCLEOTIDE SEQUENCE</scope>
    <source>
        <strain evidence="2">IMI 504893</strain>
    </source>
</reference>
<proteinExistence type="predicted"/>
<dbReference type="Proteomes" id="UP000830671">
    <property type="component" value="Chromosome 8"/>
</dbReference>
<dbReference type="EMBL" id="CP019480">
    <property type="protein sequence ID" value="UQC89440.1"/>
    <property type="molecule type" value="Genomic_DNA"/>
</dbReference>
<sequence>MGEARHTHTHTSPNPIRSQLRQSDLGSIQPRHQPPALPSRRGPSILSAHSSGAAWVTGTRSQRRLTE</sequence>
<organism evidence="2 3">
    <name type="scientific">Colletotrichum lupini</name>
    <dbReference type="NCBI Taxonomy" id="145971"/>
    <lineage>
        <taxon>Eukaryota</taxon>
        <taxon>Fungi</taxon>
        <taxon>Dikarya</taxon>
        <taxon>Ascomycota</taxon>
        <taxon>Pezizomycotina</taxon>
        <taxon>Sordariomycetes</taxon>
        <taxon>Hypocreomycetidae</taxon>
        <taxon>Glomerellales</taxon>
        <taxon>Glomerellaceae</taxon>
        <taxon>Colletotrichum</taxon>
        <taxon>Colletotrichum acutatum species complex</taxon>
    </lineage>
</organism>
<accession>A0A9Q8T5Z5</accession>
<gene>
    <name evidence="2" type="ORF">CLUP02_14971</name>
</gene>
<feature type="compositionally biased region" description="Polar residues" evidence="1">
    <location>
        <begin position="10"/>
        <end position="26"/>
    </location>
</feature>
<keyword evidence="3" id="KW-1185">Reference proteome</keyword>
<dbReference type="KEGG" id="clup:CLUP02_14971"/>